<dbReference type="GO" id="GO:0005577">
    <property type="term" value="C:fibrinogen complex"/>
    <property type="evidence" value="ECO:0007669"/>
    <property type="project" value="TreeGrafter"/>
</dbReference>
<dbReference type="InterPro" id="IPR037579">
    <property type="entry name" value="FIB_ANG-like"/>
</dbReference>
<dbReference type="Pfam" id="PF00147">
    <property type="entry name" value="Fibrinogen_C"/>
    <property type="match status" value="1"/>
</dbReference>
<dbReference type="CDD" id="cd00087">
    <property type="entry name" value="FReD"/>
    <property type="match status" value="1"/>
</dbReference>
<dbReference type="GO" id="GO:0005201">
    <property type="term" value="F:extracellular matrix structural constituent"/>
    <property type="evidence" value="ECO:0007669"/>
    <property type="project" value="TreeGrafter"/>
</dbReference>
<evidence type="ECO:0000259" key="6">
    <source>
        <dbReference type="PROSITE" id="PS51406"/>
    </source>
</evidence>
<dbReference type="Pfam" id="PF00024">
    <property type="entry name" value="PAN_1"/>
    <property type="match status" value="1"/>
</dbReference>
<dbReference type="Proteomes" id="UP000683360">
    <property type="component" value="Unassembled WGS sequence"/>
</dbReference>
<dbReference type="GO" id="GO:0034116">
    <property type="term" value="P:positive regulation of heterotypic cell-cell adhesion"/>
    <property type="evidence" value="ECO:0007669"/>
    <property type="project" value="TreeGrafter"/>
</dbReference>
<protein>
    <recommendedName>
        <fullName evidence="6">Fibrinogen C-terminal domain-containing protein</fullName>
    </recommendedName>
</protein>
<dbReference type="InterPro" id="IPR003609">
    <property type="entry name" value="Pan_app"/>
</dbReference>
<comment type="subcellular location">
    <subcellularLocation>
        <location evidence="1">Secreted</location>
    </subcellularLocation>
</comment>
<dbReference type="InterPro" id="IPR002181">
    <property type="entry name" value="Fibrinogen_a/b/g_C_dom"/>
</dbReference>
<keyword evidence="4" id="KW-0325">Glycoprotein</keyword>
<keyword evidence="2" id="KW-0964">Secreted</keyword>
<proteinExistence type="predicted"/>
<dbReference type="GO" id="GO:0030674">
    <property type="term" value="F:protein-macromolecule adaptor activity"/>
    <property type="evidence" value="ECO:0007669"/>
    <property type="project" value="TreeGrafter"/>
</dbReference>
<dbReference type="Gene3D" id="3.50.4.10">
    <property type="entry name" value="Hepatocyte Growth Factor"/>
    <property type="match status" value="1"/>
</dbReference>
<dbReference type="SUPFAM" id="SSF56496">
    <property type="entry name" value="Fibrinogen C-terminal domain-like"/>
    <property type="match status" value="1"/>
</dbReference>
<dbReference type="PROSITE" id="PS51406">
    <property type="entry name" value="FIBRINOGEN_C_2"/>
    <property type="match status" value="1"/>
</dbReference>
<evidence type="ECO:0000313" key="7">
    <source>
        <dbReference type="EMBL" id="CAG2223149.1"/>
    </source>
</evidence>
<dbReference type="SUPFAM" id="SSF57414">
    <property type="entry name" value="Hairpin loop containing domain-like"/>
    <property type="match status" value="1"/>
</dbReference>
<dbReference type="Gene3D" id="3.90.215.10">
    <property type="entry name" value="Gamma Fibrinogen, chain A, domain 1"/>
    <property type="match status" value="1"/>
</dbReference>
<dbReference type="AlphaFoldDB" id="A0A8S3SN30"/>
<dbReference type="SMART" id="SM00186">
    <property type="entry name" value="FBG"/>
    <property type="match status" value="1"/>
</dbReference>
<dbReference type="PANTHER" id="PTHR47221:SF5">
    <property type="entry name" value="FIBRINOGEN C-TERMINAL DOMAIN-CONTAINING PROTEIN"/>
    <property type="match status" value="1"/>
</dbReference>
<keyword evidence="5" id="KW-1133">Transmembrane helix</keyword>
<sequence>MWNICNIHWIYALILFSTFVITNAHKRLKAGKRNKQFDDKYKTGNVLWMIKTENVHICLTSCYDHIDCRSIAYNNKDKRCQLFNRNFQNQNSAGVGFSNAGWRHYDVSQGSCKARLTAARDCSEVQSQGHDCSGVYTIKPSSTSTVQVWCDLHTDGGRWNVVQRRQDGSVDFDRNWVNYRAGFGAPHTEYWIGNENLFGLTSSGKTELLILMETWNGVWRYARYSEFWINNESDKYRLGLVGYSGTAGDSLLNDTASQQAGCQFSTRDRDNDKFYDGVCTDIVRGGFWYNMCAMATLNGYYYSSAVTGVLSCHWNTFKYQESLKTVCMMVRKV</sequence>
<accession>A0A8S3SN30</accession>
<evidence type="ECO:0000256" key="4">
    <source>
        <dbReference type="ARBA" id="ARBA00023180"/>
    </source>
</evidence>
<keyword evidence="5" id="KW-0472">Membrane</keyword>
<evidence type="ECO:0000256" key="1">
    <source>
        <dbReference type="ARBA" id="ARBA00004613"/>
    </source>
</evidence>
<dbReference type="InterPro" id="IPR036056">
    <property type="entry name" value="Fibrinogen-like_C"/>
</dbReference>
<dbReference type="OrthoDB" id="10325032at2759"/>
<evidence type="ECO:0000256" key="2">
    <source>
        <dbReference type="ARBA" id="ARBA00022525"/>
    </source>
</evidence>
<keyword evidence="5" id="KW-0812">Transmembrane</keyword>
<evidence type="ECO:0000256" key="3">
    <source>
        <dbReference type="ARBA" id="ARBA00023157"/>
    </source>
</evidence>
<comment type="caution">
    <text evidence="7">The sequence shown here is derived from an EMBL/GenBank/DDBJ whole genome shotgun (WGS) entry which is preliminary data.</text>
</comment>
<reference evidence="7" key="1">
    <citation type="submission" date="2021-03" db="EMBL/GenBank/DDBJ databases">
        <authorList>
            <person name="Bekaert M."/>
        </authorList>
    </citation>
    <scope>NUCLEOTIDE SEQUENCE</scope>
</reference>
<name>A0A8S3SN30_MYTED</name>
<evidence type="ECO:0000313" key="8">
    <source>
        <dbReference type="Proteomes" id="UP000683360"/>
    </source>
</evidence>
<evidence type="ECO:0000256" key="5">
    <source>
        <dbReference type="SAM" id="Phobius"/>
    </source>
</evidence>
<dbReference type="NCBIfam" id="NF040941">
    <property type="entry name" value="GGGWT_bact"/>
    <property type="match status" value="1"/>
</dbReference>
<feature type="domain" description="Fibrinogen C-terminal" evidence="6">
    <location>
        <begin position="113"/>
        <end position="333"/>
    </location>
</feature>
<feature type="transmembrane region" description="Helical" evidence="5">
    <location>
        <begin position="6"/>
        <end position="25"/>
    </location>
</feature>
<keyword evidence="3" id="KW-1015">Disulfide bond</keyword>
<gene>
    <name evidence="7" type="ORF">MEDL_36388</name>
</gene>
<organism evidence="7 8">
    <name type="scientific">Mytilus edulis</name>
    <name type="common">Blue mussel</name>
    <dbReference type="NCBI Taxonomy" id="6550"/>
    <lineage>
        <taxon>Eukaryota</taxon>
        <taxon>Metazoa</taxon>
        <taxon>Spiralia</taxon>
        <taxon>Lophotrochozoa</taxon>
        <taxon>Mollusca</taxon>
        <taxon>Bivalvia</taxon>
        <taxon>Autobranchia</taxon>
        <taxon>Pteriomorphia</taxon>
        <taxon>Mytilida</taxon>
        <taxon>Mytiloidea</taxon>
        <taxon>Mytilidae</taxon>
        <taxon>Mytilinae</taxon>
        <taxon>Mytilus</taxon>
    </lineage>
</organism>
<dbReference type="EMBL" id="CAJPWZ010001775">
    <property type="protein sequence ID" value="CAG2223149.1"/>
    <property type="molecule type" value="Genomic_DNA"/>
</dbReference>
<dbReference type="PANTHER" id="PTHR47221">
    <property type="entry name" value="FIBRINOGEN ALPHA CHAIN"/>
    <property type="match status" value="1"/>
</dbReference>
<dbReference type="InterPro" id="IPR014716">
    <property type="entry name" value="Fibrinogen_a/b/g_C_1"/>
</dbReference>
<keyword evidence="8" id="KW-1185">Reference proteome</keyword>